<evidence type="ECO:0000313" key="1">
    <source>
        <dbReference type="EMBL" id="PVE40992.1"/>
    </source>
</evidence>
<proteinExistence type="predicted"/>
<dbReference type="SUPFAM" id="SSF50998">
    <property type="entry name" value="Quinoprotein alcohol dehydrogenase-like"/>
    <property type="match status" value="1"/>
</dbReference>
<gene>
    <name evidence="1" type="ORF">H663_019545</name>
</gene>
<reference evidence="1" key="1">
    <citation type="submission" date="2017-04" db="EMBL/GenBank/DDBJ databases">
        <title>Unexpected and diverse lifestyles within the genus Limnohabitans.</title>
        <authorList>
            <person name="Kasalicky V."/>
            <person name="Mehrshad M."/>
            <person name="Andrei S.-A."/>
            <person name="Salcher M."/>
            <person name="Kratochvilova H."/>
            <person name="Simek K."/>
            <person name="Ghai R."/>
        </authorList>
    </citation>
    <scope>NUCLEOTIDE SEQUENCE [LARGE SCALE GENOMIC DNA]</scope>
    <source>
        <strain evidence="1">II-D5</strain>
    </source>
</reference>
<dbReference type="EMBL" id="LFYT02000046">
    <property type="protein sequence ID" value="PVE40992.1"/>
    <property type="molecule type" value="Genomic_DNA"/>
</dbReference>
<name>A0A2T7U8K4_9BURK</name>
<protein>
    <submittedName>
        <fullName evidence="1">Uncharacterized protein</fullName>
    </submittedName>
</protein>
<organism evidence="1 2">
    <name type="scientific">Limnohabitans planktonicus II-D5</name>
    <dbReference type="NCBI Taxonomy" id="1293045"/>
    <lineage>
        <taxon>Bacteria</taxon>
        <taxon>Pseudomonadati</taxon>
        <taxon>Pseudomonadota</taxon>
        <taxon>Betaproteobacteria</taxon>
        <taxon>Burkholderiales</taxon>
        <taxon>Comamonadaceae</taxon>
        <taxon>Limnohabitans</taxon>
    </lineage>
</organism>
<dbReference type="Proteomes" id="UP000037507">
    <property type="component" value="Unassembled WGS sequence"/>
</dbReference>
<dbReference type="STRING" id="1293045.H663_14745"/>
<accession>A0A2T7U8K4</accession>
<comment type="caution">
    <text evidence="1">The sequence shown here is derived from an EMBL/GenBank/DDBJ whole genome shotgun (WGS) entry which is preliminary data.</text>
</comment>
<dbReference type="InterPro" id="IPR011047">
    <property type="entry name" value="Quinoprotein_ADH-like_sf"/>
</dbReference>
<sequence>MTPHITCSCPLTRDTPLGHTLLGYSDGHILRTSNASADEPQRYQFSGAAVQWLLATPDGHTVAAGHACGLIVVFDAETGEAQDGNTCELQSEYKSAPARTTGVLSADGRWLLACTQRGENDVGALLDLHQQHPPRRVVLPLSSRAYIPPKLRHSFVMLTPHHPTLLQFRIQSPEPLRQVQVQLVCAEHMELTGHCYDRQIGDQLFQKDILPEQFNGISWRIDMPKPPPTGSWLCTVILTASNDAGRVAHYLLPWDMSAA</sequence>
<evidence type="ECO:0000313" key="2">
    <source>
        <dbReference type="Proteomes" id="UP000037507"/>
    </source>
</evidence>
<dbReference type="AlphaFoldDB" id="A0A2T7U8K4"/>
<dbReference type="OrthoDB" id="9818616at2"/>
<dbReference type="RefSeq" id="WP_053174407.1">
    <property type="nucleotide sequence ID" value="NZ_LFYT02000046.1"/>
</dbReference>
<keyword evidence="2" id="KW-1185">Reference proteome</keyword>